<evidence type="ECO:0000256" key="2">
    <source>
        <dbReference type="ARBA" id="ARBA00022801"/>
    </source>
</evidence>
<dbReference type="Gene3D" id="3.30.70.2330">
    <property type="match status" value="1"/>
</dbReference>
<dbReference type="AlphaFoldDB" id="A0A7L9J369"/>
<reference evidence="4 5" key="1">
    <citation type="submission" date="2020-10" db="EMBL/GenBank/DDBJ databases">
        <title>Janibacter indicus TT2 genome sequence.</title>
        <authorList>
            <person name="Lee K."/>
            <person name="Ganzorig M."/>
        </authorList>
    </citation>
    <scope>NUCLEOTIDE SEQUENCE [LARGE SCALE GENOMIC DNA]</scope>
    <source>
        <strain evidence="4 5">TT2</strain>
    </source>
</reference>
<name>A0A7L9J369_9MICO</name>
<dbReference type="GO" id="GO:0016818">
    <property type="term" value="F:hydrolase activity, acting on acid anhydrides, in phosphorus-containing anhydrides"/>
    <property type="evidence" value="ECO:0007669"/>
    <property type="project" value="InterPro"/>
</dbReference>
<evidence type="ECO:0000313" key="5">
    <source>
        <dbReference type="Proteomes" id="UP000593998"/>
    </source>
</evidence>
<evidence type="ECO:0000259" key="3">
    <source>
        <dbReference type="SMART" id="SM00910"/>
    </source>
</evidence>
<sequence>MSTMTRTTRLLVTRRDPHTSAYAPVGELTHDPQAQTYAFTYRPEVTRGLPGLPLGETTVAPDLFPLFGQRIVSPRRADHDEALDLLALDPLAEPFEVLARSGGRSATDTLELTPMPEPGPLDLRFLVHGVRHLTEAERERIETLRPGQPLALRPEPTNPQDADAVLVTDDGHRLGYVPRPLLEYVRPAMERHHELTVERVNPPAAGFHMRLLVHLAGHLPA</sequence>
<dbReference type="SMART" id="SM00910">
    <property type="entry name" value="HIRAN"/>
    <property type="match status" value="1"/>
</dbReference>
<keyword evidence="2" id="KW-0378">Hydrolase</keyword>
<dbReference type="Pfam" id="PF08797">
    <property type="entry name" value="HIRAN"/>
    <property type="match status" value="1"/>
</dbReference>
<organism evidence="4 5">
    <name type="scientific">Janibacter indicus</name>
    <dbReference type="NCBI Taxonomy" id="857417"/>
    <lineage>
        <taxon>Bacteria</taxon>
        <taxon>Bacillati</taxon>
        <taxon>Actinomycetota</taxon>
        <taxon>Actinomycetes</taxon>
        <taxon>Micrococcales</taxon>
        <taxon>Intrasporangiaceae</taxon>
        <taxon>Janibacter</taxon>
    </lineage>
</organism>
<proteinExistence type="predicted"/>
<dbReference type="GO" id="GO:0008270">
    <property type="term" value="F:zinc ion binding"/>
    <property type="evidence" value="ECO:0007669"/>
    <property type="project" value="InterPro"/>
</dbReference>
<keyword evidence="1" id="KW-0479">Metal-binding</keyword>
<dbReference type="GO" id="GO:0003676">
    <property type="term" value="F:nucleic acid binding"/>
    <property type="evidence" value="ECO:0007669"/>
    <property type="project" value="InterPro"/>
</dbReference>
<dbReference type="RefSeq" id="WP_192911882.1">
    <property type="nucleotide sequence ID" value="NZ_CP062789.1"/>
</dbReference>
<accession>A0A7L9J369</accession>
<evidence type="ECO:0000313" key="4">
    <source>
        <dbReference type="EMBL" id="QOK24008.1"/>
    </source>
</evidence>
<dbReference type="InterPro" id="IPR014905">
    <property type="entry name" value="HIRAN"/>
</dbReference>
<dbReference type="EMBL" id="CP062789">
    <property type="protein sequence ID" value="QOK24008.1"/>
    <property type="molecule type" value="Genomic_DNA"/>
</dbReference>
<evidence type="ECO:0000256" key="1">
    <source>
        <dbReference type="ARBA" id="ARBA00022723"/>
    </source>
</evidence>
<protein>
    <submittedName>
        <fullName evidence="4">HIRAN domain-containing protein</fullName>
    </submittedName>
</protein>
<gene>
    <name evidence="4" type="ORF">IGS73_06450</name>
</gene>
<dbReference type="Proteomes" id="UP000593998">
    <property type="component" value="Chromosome"/>
</dbReference>
<feature type="domain" description="HIRAN" evidence="3">
    <location>
        <begin position="120"/>
        <end position="219"/>
    </location>
</feature>